<feature type="compositionally biased region" description="Polar residues" evidence="1">
    <location>
        <begin position="68"/>
        <end position="77"/>
    </location>
</feature>
<protein>
    <submittedName>
        <fullName evidence="2">Uncharacterized protein</fullName>
    </submittedName>
</protein>
<proteinExistence type="predicted"/>
<dbReference type="HOGENOM" id="CLU_2333865_0_0_1"/>
<dbReference type="Proteomes" id="UP000053820">
    <property type="component" value="Unassembled WGS sequence"/>
</dbReference>
<evidence type="ECO:0000313" key="2">
    <source>
        <dbReference type="EMBL" id="KIJ62646.1"/>
    </source>
</evidence>
<dbReference type="EMBL" id="KN839854">
    <property type="protein sequence ID" value="KIJ62646.1"/>
    <property type="molecule type" value="Genomic_DNA"/>
</dbReference>
<name>A0A0C9WD23_9AGAM</name>
<evidence type="ECO:0000256" key="1">
    <source>
        <dbReference type="SAM" id="MobiDB-lite"/>
    </source>
</evidence>
<dbReference type="AlphaFoldDB" id="A0A0C9WD23"/>
<feature type="compositionally biased region" description="Low complexity" evidence="1">
    <location>
        <begin position="46"/>
        <end position="67"/>
    </location>
</feature>
<sequence length="98" mass="9854">MPTVQASKSGSSSASRPPVALSAPAMPSINNPFSKTDRAPSVSIDASTSTPSASSSHTVSPTKSSASNTDCKSTVNSQTVKSLLDPLSFVPPSIFATA</sequence>
<gene>
    <name evidence="2" type="ORF">HYDPIDRAFT_114309</name>
</gene>
<evidence type="ECO:0000313" key="3">
    <source>
        <dbReference type="Proteomes" id="UP000053820"/>
    </source>
</evidence>
<reference evidence="2 3" key="1">
    <citation type="submission" date="2014-04" db="EMBL/GenBank/DDBJ databases">
        <title>Evolutionary Origins and Diversification of the Mycorrhizal Mutualists.</title>
        <authorList>
            <consortium name="DOE Joint Genome Institute"/>
            <consortium name="Mycorrhizal Genomics Consortium"/>
            <person name="Kohler A."/>
            <person name="Kuo A."/>
            <person name="Nagy L.G."/>
            <person name="Floudas D."/>
            <person name="Copeland A."/>
            <person name="Barry K.W."/>
            <person name="Cichocki N."/>
            <person name="Veneault-Fourrey C."/>
            <person name="LaButti K."/>
            <person name="Lindquist E.A."/>
            <person name="Lipzen A."/>
            <person name="Lundell T."/>
            <person name="Morin E."/>
            <person name="Murat C."/>
            <person name="Riley R."/>
            <person name="Ohm R."/>
            <person name="Sun H."/>
            <person name="Tunlid A."/>
            <person name="Henrissat B."/>
            <person name="Grigoriev I.V."/>
            <person name="Hibbett D.S."/>
            <person name="Martin F."/>
        </authorList>
    </citation>
    <scope>NUCLEOTIDE SEQUENCE [LARGE SCALE GENOMIC DNA]</scope>
    <source>
        <strain evidence="2 3">MD-312</strain>
    </source>
</reference>
<organism evidence="2 3">
    <name type="scientific">Hydnomerulius pinastri MD-312</name>
    <dbReference type="NCBI Taxonomy" id="994086"/>
    <lineage>
        <taxon>Eukaryota</taxon>
        <taxon>Fungi</taxon>
        <taxon>Dikarya</taxon>
        <taxon>Basidiomycota</taxon>
        <taxon>Agaricomycotina</taxon>
        <taxon>Agaricomycetes</taxon>
        <taxon>Agaricomycetidae</taxon>
        <taxon>Boletales</taxon>
        <taxon>Boletales incertae sedis</taxon>
        <taxon>Leucogyrophana</taxon>
    </lineage>
</organism>
<feature type="compositionally biased region" description="Low complexity" evidence="1">
    <location>
        <begin position="1"/>
        <end position="15"/>
    </location>
</feature>
<keyword evidence="3" id="KW-1185">Reference proteome</keyword>
<accession>A0A0C9WD23</accession>
<feature type="region of interest" description="Disordered" evidence="1">
    <location>
        <begin position="1"/>
        <end position="77"/>
    </location>
</feature>